<evidence type="ECO:0000313" key="2">
    <source>
        <dbReference type="EMBL" id="EFP11879.1"/>
    </source>
</evidence>
<dbReference type="eggNOG" id="ENOG502TI85">
    <property type="taxonomic scope" value="Eukaryota"/>
</dbReference>
<dbReference type="OMA" id="ECEYEKE"/>
<organism evidence="3">
    <name type="scientific">Caenorhabditis remanei</name>
    <name type="common">Caenorhabditis vulgaris</name>
    <dbReference type="NCBI Taxonomy" id="31234"/>
    <lineage>
        <taxon>Eukaryota</taxon>
        <taxon>Metazoa</taxon>
        <taxon>Ecdysozoa</taxon>
        <taxon>Nematoda</taxon>
        <taxon>Chromadorea</taxon>
        <taxon>Rhabditida</taxon>
        <taxon>Rhabditina</taxon>
        <taxon>Rhabditomorpha</taxon>
        <taxon>Rhabditoidea</taxon>
        <taxon>Rhabditidae</taxon>
        <taxon>Peloderinae</taxon>
        <taxon>Caenorhabditis</taxon>
    </lineage>
</organism>
<feature type="chain" id="PRO_5003177646" description="SXP/RAL-2 family protein Ani s 5-like cation-binding domain-containing protein" evidence="1">
    <location>
        <begin position="18"/>
        <end position="212"/>
    </location>
</feature>
<sequence>MSTKLLICLFISALLNAETTNLLSTPLLNIEEELANISTSCLSRRDHEEITDNTLRYWMASMVTIHLTSEAQYLIGTIELRAALGMPPHGPWKRKRILKEEDILAAPTIEEYYERREESLGISSWNLDNYKFFEKNFPPAIAFLDRRFPAIREIYRQEFRNAKKVVDREAVDSMLSKYHEVSLRIDWAVNEMQRNTIDCWGKNLEGQDSLLG</sequence>
<proteinExistence type="predicted"/>
<dbReference type="HOGENOM" id="CLU_098406_0_0_1"/>
<evidence type="ECO:0008006" key="4">
    <source>
        <dbReference type="Google" id="ProtNLM"/>
    </source>
</evidence>
<evidence type="ECO:0000256" key="1">
    <source>
        <dbReference type="SAM" id="SignalP"/>
    </source>
</evidence>
<dbReference type="OrthoDB" id="5857052at2759"/>
<dbReference type="Proteomes" id="UP000008281">
    <property type="component" value="Unassembled WGS sequence"/>
</dbReference>
<dbReference type="EMBL" id="DS268494">
    <property type="protein sequence ID" value="EFP11879.1"/>
    <property type="molecule type" value="Genomic_DNA"/>
</dbReference>
<name>E3MY19_CAERE</name>
<feature type="signal peptide" evidence="1">
    <location>
        <begin position="1"/>
        <end position="17"/>
    </location>
</feature>
<dbReference type="InParanoid" id="E3MY19"/>
<protein>
    <recommendedName>
        <fullName evidence="4">SXP/RAL-2 family protein Ani s 5-like cation-binding domain-containing protein</fullName>
    </recommendedName>
</protein>
<evidence type="ECO:0000313" key="3">
    <source>
        <dbReference type="Proteomes" id="UP000008281"/>
    </source>
</evidence>
<keyword evidence="1" id="KW-0732">Signal</keyword>
<keyword evidence="3" id="KW-1185">Reference proteome</keyword>
<dbReference type="AlphaFoldDB" id="E3MY19"/>
<reference evidence="2" key="1">
    <citation type="submission" date="2007-07" db="EMBL/GenBank/DDBJ databases">
        <title>PCAP assembly of the Caenorhabditis remanei genome.</title>
        <authorList>
            <consortium name="The Caenorhabditis remanei Sequencing Consortium"/>
            <person name="Wilson R.K."/>
        </authorList>
    </citation>
    <scope>NUCLEOTIDE SEQUENCE [LARGE SCALE GENOMIC DNA]</scope>
    <source>
        <strain evidence="2">PB4641</strain>
    </source>
</reference>
<accession>E3MY19</accession>
<gene>
    <name evidence="2" type="ORF">CRE_29356</name>
</gene>